<dbReference type="AlphaFoldDB" id="A0A376AD89"/>
<proteinExistence type="predicted"/>
<evidence type="ECO:0000313" key="2">
    <source>
        <dbReference type="EMBL" id="SSC65792.1"/>
    </source>
</evidence>
<dbReference type="EMBL" id="UEYP01000001">
    <property type="protein sequence ID" value="SSC65792.1"/>
    <property type="molecule type" value="Genomic_DNA"/>
</dbReference>
<gene>
    <name evidence="2" type="ORF">RHIZ70_1500</name>
</gene>
<keyword evidence="3" id="KW-1185">Reference proteome</keyword>
<organism evidence="2 3">
    <name type="scientific">Ciceribacter selenitireducens ATCC BAA-1503</name>
    <dbReference type="NCBI Taxonomy" id="1336235"/>
    <lineage>
        <taxon>Bacteria</taxon>
        <taxon>Pseudomonadati</taxon>
        <taxon>Pseudomonadota</taxon>
        <taxon>Alphaproteobacteria</taxon>
        <taxon>Hyphomicrobiales</taxon>
        <taxon>Rhizobiaceae</taxon>
        <taxon>Ciceribacter</taxon>
    </lineage>
</organism>
<protein>
    <submittedName>
        <fullName evidence="2">Uncharacterized protein</fullName>
    </submittedName>
</protein>
<evidence type="ECO:0000256" key="1">
    <source>
        <dbReference type="SAM" id="MobiDB-lite"/>
    </source>
</evidence>
<sequence length="74" mass="8653">MAQRFGGACRRTHHHRQERQERPYPNFRQPHANHPLFLMDCLNNKPNSGKKQTGHGEDADCRGKTRIHQNLVPE</sequence>
<evidence type="ECO:0000313" key="3">
    <source>
        <dbReference type="Proteomes" id="UP000254764"/>
    </source>
</evidence>
<feature type="compositionally biased region" description="Basic and acidic residues" evidence="1">
    <location>
        <begin position="54"/>
        <end position="63"/>
    </location>
</feature>
<reference evidence="3" key="1">
    <citation type="submission" date="2018-07" db="EMBL/GenBank/DDBJ databases">
        <authorList>
            <person name="Peiro R."/>
            <person name="Begona"/>
            <person name="Cbmso G."/>
            <person name="Lopez M."/>
            <person name="Gonzalez S."/>
        </authorList>
    </citation>
    <scope>NUCLEOTIDE SEQUENCE [LARGE SCALE GENOMIC DNA]</scope>
</reference>
<feature type="region of interest" description="Disordered" evidence="1">
    <location>
        <begin position="1"/>
        <end position="74"/>
    </location>
</feature>
<accession>A0A376AD89</accession>
<name>A0A376AD89_9HYPH</name>
<dbReference type="Proteomes" id="UP000254764">
    <property type="component" value="Unassembled WGS sequence"/>
</dbReference>